<proteinExistence type="predicted"/>
<protein>
    <submittedName>
        <fullName evidence="2">Zinc ribbon domain-containing protein</fullName>
    </submittedName>
</protein>
<sequence length="132" mass="14509">MDAKAKANFINSVAKDNNIPCQNCGGLNNAGAKFCKFCGTKLAQPAPDPQPMSVPDPQPVPTPQPVEEENIPFRSIDKAQPVSEPQPVHQPEQNADPVGSFYYEEPVSVFAQGLPEWSVEPPQVMVRRKRKK</sequence>
<evidence type="ECO:0000313" key="3">
    <source>
        <dbReference type="Proteomes" id="UP000716906"/>
    </source>
</evidence>
<comment type="caution">
    <text evidence="2">The sequence shown here is derived from an EMBL/GenBank/DDBJ whole genome shotgun (WGS) entry which is preliminary data.</text>
</comment>
<name>A0ABS2E867_9FIRM</name>
<accession>A0ABS2E867</accession>
<reference evidence="2 3" key="1">
    <citation type="journal article" date="2021" name="Sci. Rep.">
        <title>The distribution of antibiotic resistance genes in chicken gut microbiota commensals.</title>
        <authorList>
            <person name="Juricova H."/>
            <person name="Matiasovicova J."/>
            <person name="Kubasova T."/>
            <person name="Cejkova D."/>
            <person name="Rychlik I."/>
        </authorList>
    </citation>
    <scope>NUCLEOTIDE SEQUENCE [LARGE SCALE GENOMIC DNA]</scope>
    <source>
        <strain evidence="2 3">An773</strain>
    </source>
</reference>
<evidence type="ECO:0000313" key="2">
    <source>
        <dbReference type="EMBL" id="MBM6737833.1"/>
    </source>
</evidence>
<evidence type="ECO:0000256" key="1">
    <source>
        <dbReference type="SAM" id="MobiDB-lite"/>
    </source>
</evidence>
<dbReference type="Proteomes" id="UP000716906">
    <property type="component" value="Unassembled WGS sequence"/>
</dbReference>
<keyword evidence="3" id="KW-1185">Reference proteome</keyword>
<dbReference type="EMBL" id="JACLYY010000005">
    <property type="protein sequence ID" value="MBM6737833.1"/>
    <property type="molecule type" value="Genomic_DNA"/>
</dbReference>
<dbReference type="RefSeq" id="WP_205155897.1">
    <property type="nucleotide sequence ID" value="NZ_JACLYY010000005.1"/>
</dbReference>
<gene>
    <name evidence="2" type="ORF">H7U36_06880</name>
</gene>
<feature type="compositionally biased region" description="Pro residues" evidence="1">
    <location>
        <begin position="46"/>
        <end position="64"/>
    </location>
</feature>
<organism evidence="2 3">
    <name type="scientific">Faecalicatena fissicatena</name>
    <dbReference type="NCBI Taxonomy" id="290055"/>
    <lineage>
        <taxon>Bacteria</taxon>
        <taxon>Bacillati</taxon>
        <taxon>Bacillota</taxon>
        <taxon>Clostridia</taxon>
        <taxon>Lachnospirales</taxon>
        <taxon>Lachnospiraceae</taxon>
        <taxon>Faecalicatena</taxon>
    </lineage>
</organism>
<feature type="region of interest" description="Disordered" evidence="1">
    <location>
        <begin position="45"/>
        <end position="99"/>
    </location>
</feature>